<feature type="transmembrane region" description="Helical" evidence="5">
    <location>
        <begin position="541"/>
        <end position="563"/>
    </location>
</feature>
<evidence type="ECO:0000256" key="2">
    <source>
        <dbReference type="ARBA" id="ARBA00022692"/>
    </source>
</evidence>
<feature type="transmembrane region" description="Helical" evidence="5">
    <location>
        <begin position="304"/>
        <end position="322"/>
    </location>
</feature>
<evidence type="ECO:0000313" key="7">
    <source>
        <dbReference type="EMBL" id="OAF66938.1"/>
    </source>
</evidence>
<dbReference type="Pfam" id="PF01490">
    <property type="entry name" value="Aa_trans"/>
    <property type="match status" value="2"/>
</dbReference>
<dbReference type="GO" id="GO:0005774">
    <property type="term" value="C:vacuolar membrane"/>
    <property type="evidence" value="ECO:0007669"/>
    <property type="project" value="TreeGrafter"/>
</dbReference>
<evidence type="ECO:0000256" key="3">
    <source>
        <dbReference type="ARBA" id="ARBA00022989"/>
    </source>
</evidence>
<comment type="caution">
    <text evidence="7">The sequence shown here is derived from an EMBL/GenBank/DDBJ whole genome shotgun (WGS) entry which is preliminary data.</text>
</comment>
<evidence type="ECO:0000256" key="1">
    <source>
        <dbReference type="ARBA" id="ARBA00004141"/>
    </source>
</evidence>
<reference evidence="7 8" key="1">
    <citation type="submission" date="2016-04" db="EMBL/GenBank/DDBJ databases">
        <title>The genome of Intoshia linei affirms orthonectids as highly simplified spiralians.</title>
        <authorList>
            <person name="Mikhailov K.V."/>
            <person name="Slusarev G.S."/>
            <person name="Nikitin M.A."/>
            <person name="Logacheva M.D."/>
            <person name="Penin A."/>
            <person name="Aleoshin V."/>
            <person name="Panchin Y.V."/>
        </authorList>
    </citation>
    <scope>NUCLEOTIDE SEQUENCE [LARGE SCALE GENOMIC DNA]</scope>
    <source>
        <strain evidence="7">Intl2013</strain>
        <tissue evidence="7">Whole animal</tissue>
    </source>
</reference>
<dbReference type="GO" id="GO:0015179">
    <property type="term" value="F:L-amino acid transmembrane transporter activity"/>
    <property type="evidence" value="ECO:0007669"/>
    <property type="project" value="TreeGrafter"/>
</dbReference>
<organism evidence="7 8">
    <name type="scientific">Intoshia linei</name>
    <dbReference type="NCBI Taxonomy" id="1819745"/>
    <lineage>
        <taxon>Eukaryota</taxon>
        <taxon>Metazoa</taxon>
        <taxon>Spiralia</taxon>
        <taxon>Lophotrochozoa</taxon>
        <taxon>Mesozoa</taxon>
        <taxon>Orthonectida</taxon>
        <taxon>Rhopaluridae</taxon>
        <taxon>Intoshia</taxon>
    </lineage>
</organism>
<keyword evidence="2 5" id="KW-0812">Transmembrane</keyword>
<protein>
    <submittedName>
        <fullName evidence="7">Proton-coupled amino acid transporter 2</fullName>
    </submittedName>
</protein>
<evidence type="ECO:0000256" key="5">
    <source>
        <dbReference type="SAM" id="Phobius"/>
    </source>
</evidence>
<dbReference type="Proteomes" id="UP000078046">
    <property type="component" value="Unassembled WGS sequence"/>
</dbReference>
<dbReference type="EMBL" id="LWCA01000788">
    <property type="protein sequence ID" value="OAF66938.1"/>
    <property type="molecule type" value="Genomic_DNA"/>
</dbReference>
<feature type="transmembrane region" description="Helical" evidence="5">
    <location>
        <begin position="483"/>
        <end position="504"/>
    </location>
</feature>
<feature type="transmembrane region" description="Helical" evidence="5">
    <location>
        <begin position="236"/>
        <end position="255"/>
    </location>
</feature>
<accession>A0A177AY64</accession>
<dbReference type="PANTHER" id="PTHR22950:SF700">
    <property type="entry name" value="AMINO ACID TRANSPORTER TRANSMEMBRANE DOMAIN-CONTAINING PROTEIN"/>
    <property type="match status" value="1"/>
</dbReference>
<keyword evidence="3 5" id="KW-1133">Transmembrane helix</keyword>
<feature type="transmembrane region" description="Helical" evidence="5">
    <location>
        <begin position="262"/>
        <end position="284"/>
    </location>
</feature>
<keyword evidence="8" id="KW-1185">Reference proteome</keyword>
<feature type="transmembrane region" description="Helical" evidence="5">
    <location>
        <begin position="79"/>
        <end position="104"/>
    </location>
</feature>
<dbReference type="AlphaFoldDB" id="A0A177AY64"/>
<proteinExistence type="predicted"/>
<feature type="domain" description="Amino acid transporter transmembrane" evidence="6">
    <location>
        <begin position="144"/>
        <end position="559"/>
    </location>
</feature>
<name>A0A177AY64_9BILA</name>
<keyword evidence="4 5" id="KW-0472">Membrane</keyword>
<feature type="transmembrane region" description="Helical" evidence="5">
    <location>
        <begin position="167"/>
        <end position="191"/>
    </location>
</feature>
<feature type="transmembrane region" description="Helical" evidence="5">
    <location>
        <begin position="334"/>
        <end position="355"/>
    </location>
</feature>
<evidence type="ECO:0000313" key="8">
    <source>
        <dbReference type="Proteomes" id="UP000078046"/>
    </source>
</evidence>
<dbReference type="InterPro" id="IPR013057">
    <property type="entry name" value="AA_transpt_TM"/>
</dbReference>
<comment type="subcellular location">
    <subcellularLocation>
        <location evidence="1">Membrane</location>
        <topology evidence="1">Multi-pass membrane protein</topology>
    </subcellularLocation>
</comment>
<feature type="domain" description="Amino acid transporter transmembrane" evidence="6">
    <location>
        <begin position="67"/>
        <end position="119"/>
    </location>
</feature>
<dbReference type="PANTHER" id="PTHR22950">
    <property type="entry name" value="AMINO ACID TRANSPORTER"/>
    <property type="match status" value="1"/>
</dbReference>
<evidence type="ECO:0000256" key="4">
    <source>
        <dbReference type="ARBA" id="ARBA00023136"/>
    </source>
</evidence>
<feature type="transmembrane region" description="Helical" evidence="5">
    <location>
        <begin position="375"/>
        <end position="394"/>
    </location>
</feature>
<feature type="transmembrane region" description="Helical" evidence="5">
    <location>
        <begin position="510"/>
        <end position="529"/>
    </location>
</feature>
<dbReference type="OrthoDB" id="1684102at2759"/>
<sequence length="569" mass="64779">METESNEKSICSSYSLGCYQHPSKITDISMPNDTYSINTEYSDIEIHHEIHYKDENEASLFCQIGDFANMVKAFIGTNYMALPFAFAKSGLVAGILGLTLIAFLTNHCSQVLINCKTKYIESIICHEEKKVHELKETDRKILKSELEKNITYSDLGRLIIGPWAAHLIRISIIISQYLTVVGYFIFIIHSISNLLPNYFPNDKNNTTITFGITLSTIYTSQNSMHLNNFIDWPSHLKYAIVVMIPLPFFYFCGFFRTVRKLSIISCFATIFLLFGIVAVLRYLYKDYSVTKDFNYFEFNTLPIFFGQLTSSFEGIGCILPIHASMNNNRKSFSWLLSLAIFFVYCILLLFGVSGYLRYGTTVDQIIIDSVEMGNVSIYIVIITLMISVILTYPLQVFPCIEMIEIYIFTWLSGVCDDMSLLCYKSNKTIQVPDYNHINNAPPDEYTNLIRDFRKAENTIEPTKILKTLGIINRTVQIPFYKRMILQIVIITSTAVVSIFIVNYFAYLGALTGALGASVLSFIIPCLIELSLRFNDINCCIVLKNVTIIIFSIVESLIILVIFAEMSYSV</sequence>
<gene>
    <name evidence="7" type="ORF">A3Q56_05317</name>
</gene>
<evidence type="ECO:0000259" key="6">
    <source>
        <dbReference type="Pfam" id="PF01490"/>
    </source>
</evidence>